<keyword evidence="3 5" id="KW-1133">Transmembrane helix</keyword>
<organism evidence="6 7">
    <name type="scientific">Effusibacillus consociatus</name>
    <dbReference type="NCBI Taxonomy" id="1117041"/>
    <lineage>
        <taxon>Bacteria</taxon>
        <taxon>Bacillati</taxon>
        <taxon>Bacillota</taxon>
        <taxon>Bacilli</taxon>
        <taxon>Bacillales</taxon>
        <taxon>Alicyclobacillaceae</taxon>
        <taxon>Effusibacillus</taxon>
    </lineage>
</organism>
<accession>A0ABV9Q9H5</accession>
<feature type="transmembrane region" description="Helical" evidence="5">
    <location>
        <begin position="6"/>
        <end position="26"/>
    </location>
</feature>
<keyword evidence="4 5" id="KW-0472">Membrane</keyword>
<dbReference type="InterPro" id="IPR003689">
    <property type="entry name" value="ZIP"/>
</dbReference>
<evidence type="ECO:0000256" key="3">
    <source>
        <dbReference type="ARBA" id="ARBA00022989"/>
    </source>
</evidence>
<evidence type="ECO:0000256" key="5">
    <source>
        <dbReference type="SAM" id="Phobius"/>
    </source>
</evidence>
<keyword evidence="2 5" id="KW-0812">Transmembrane</keyword>
<dbReference type="RefSeq" id="WP_380027616.1">
    <property type="nucleotide sequence ID" value="NZ_JBHSHC010000123.1"/>
</dbReference>
<name>A0ABV9Q9H5_9BACL</name>
<sequence>MTANTYMIFLVIVTSLANVLGGVLIIMKKNWSRSALNVFMALGAGFLLAIALLELLPESLTISETNAFYVLVGFLAVYLFQHVVSTHFHFGEEIHHGHKQSRLGIMVGMITHTFFDGVAIASGFEVDFTLGALVFLAVLLHKIPDGLTIASVTLASNGSRKKALLSAVYLGVSTLLGALSVIWLGEVEDLQFLLGIALGFSAGVFLYVAATDLLPVVNATESRTNSLFVFLGIVIFLIGSYAFHSLGGHEHEHEKAAGINCSSGFSSTNFFNSFWLQNRYR</sequence>
<feature type="transmembrane region" description="Helical" evidence="5">
    <location>
        <begin position="103"/>
        <end position="124"/>
    </location>
</feature>
<protein>
    <submittedName>
        <fullName evidence="6">ZIP family metal transporter</fullName>
    </submittedName>
</protein>
<dbReference type="Proteomes" id="UP001596002">
    <property type="component" value="Unassembled WGS sequence"/>
</dbReference>
<dbReference type="PANTHER" id="PTHR11040">
    <property type="entry name" value="ZINC/IRON TRANSPORTER"/>
    <property type="match status" value="1"/>
</dbReference>
<comment type="subcellular location">
    <subcellularLocation>
        <location evidence="1">Membrane</location>
        <topology evidence="1">Multi-pass membrane protein</topology>
    </subcellularLocation>
</comment>
<dbReference type="EMBL" id="JBHSHC010000123">
    <property type="protein sequence ID" value="MFC4769280.1"/>
    <property type="molecule type" value="Genomic_DNA"/>
</dbReference>
<evidence type="ECO:0000313" key="7">
    <source>
        <dbReference type="Proteomes" id="UP001596002"/>
    </source>
</evidence>
<dbReference type="PANTHER" id="PTHR11040:SF44">
    <property type="entry name" value="PROTEIN ZNTC-RELATED"/>
    <property type="match status" value="1"/>
</dbReference>
<proteinExistence type="predicted"/>
<evidence type="ECO:0000256" key="1">
    <source>
        <dbReference type="ARBA" id="ARBA00004141"/>
    </source>
</evidence>
<feature type="transmembrane region" description="Helical" evidence="5">
    <location>
        <begin position="226"/>
        <end position="243"/>
    </location>
</feature>
<gene>
    <name evidence="6" type="ORF">ACFO8Q_18280</name>
</gene>
<feature type="transmembrane region" description="Helical" evidence="5">
    <location>
        <begin position="164"/>
        <end position="184"/>
    </location>
</feature>
<feature type="transmembrane region" description="Helical" evidence="5">
    <location>
        <begin position="68"/>
        <end position="91"/>
    </location>
</feature>
<feature type="transmembrane region" description="Helical" evidence="5">
    <location>
        <begin position="38"/>
        <end position="56"/>
    </location>
</feature>
<evidence type="ECO:0000256" key="4">
    <source>
        <dbReference type="ARBA" id="ARBA00023136"/>
    </source>
</evidence>
<comment type="caution">
    <text evidence="6">The sequence shown here is derived from an EMBL/GenBank/DDBJ whole genome shotgun (WGS) entry which is preliminary data.</text>
</comment>
<keyword evidence="7" id="KW-1185">Reference proteome</keyword>
<dbReference type="Pfam" id="PF02535">
    <property type="entry name" value="Zip"/>
    <property type="match status" value="1"/>
</dbReference>
<reference evidence="7" key="1">
    <citation type="journal article" date="2019" name="Int. J. Syst. Evol. Microbiol.">
        <title>The Global Catalogue of Microorganisms (GCM) 10K type strain sequencing project: providing services to taxonomists for standard genome sequencing and annotation.</title>
        <authorList>
            <consortium name="The Broad Institute Genomics Platform"/>
            <consortium name="The Broad Institute Genome Sequencing Center for Infectious Disease"/>
            <person name="Wu L."/>
            <person name="Ma J."/>
        </authorList>
    </citation>
    <scope>NUCLEOTIDE SEQUENCE [LARGE SCALE GENOMIC DNA]</scope>
    <source>
        <strain evidence="7">WYCCWR 12678</strain>
    </source>
</reference>
<evidence type="ECO:0000256" key="2">
    <source>
        <dbReference type="ARBA" id="ARBA00022692"/>
    </source>
</evidence>
<evidence type="ECO:0000313" key="6">
    <source>
        <dbReference type="EMBL" id="MFC4769280.1"/>
    </source>
</evidence>
<feature type="transmembrane region" description="Helical" evidence="5">
    <location>
        <begin position="190"/>
        <end position="214"/>
    </location>
</feature>